<evidence type="ECO:0000313" key="3">
    <source>
        <dbReference type="Proteomes" id="UP000050909"/>
    </source>
</evidence>
<accession>A0A0R1GTS6</accession>
<dbReference type="AlphaFoldDB" id="A0A0R1GTS6"/>
<feature type="domain" description="Gcp-like" evidence="1">
    <location>
        <begin position="16"/>
        <end position="159"/>
    </location>
</feature>
<dbReference type="InterPro" id="IPR000905">
    <property type="entry name" value="Gcp-like_dom"/>
</dbReference>
<reference evidence="2 3" key="1">
    <citation type="journal article" date="2015" name="Genome Announc.">
        <title>Expanding the biotechnology potential of lactobacilli through comparative genomics of 213 strains and associated genera.</title>
        <authorList>
            <person name="Sun Z."/>
            <person name="Harris H.M."/>
            <person name="McCann A."/>
            <person name="Guo C."/>
            <person name="Argimon S."/>
            <person name="Zhang W."/>
            <person name="Yang X."/>
            <person name="Jeffery I.B."/>
            <person name="Cooney J.C."/>
            <person name="Kagawa T.F."/>
            <person name="Liu W."/>
            <person name="Song Y."/>
            <person name="Salvetti E."/>
            <person name="Wrobel A."/>
            <person name="Rasinkangas P."/>
            <person name="Parkhill J."/>
            <person name="Rea M.C."/>
            <person name="O'Sullivan O."/>
            <person name="Ritari J."/>
            <person name="Douillard F.P."/>
            <person name="Paul Ross R."/>
            <person name="Yang R."/>
            <person name="Briner A.E."/>
            <person name="Felis G.E."/>
            <person name="de Vos W.M."/>
            <person name="Barrangou R."/>
            <person name="Klaenhammer T.R."/>
            <person name="Caufield P.W."/>
            <person name="Cui Y."/>
            <person name="Zhang H."/>
            <person name="O'Toole P.W."/>
        </authorList>
    </citation>
    <scope>NUCLEOTIDE SEQUENCE [LARGE SCALE GENOMIC DNA]</scope>
    <source>
        <strain evidence="2 3">DSM 20534</strain>
    </source>
</reference>
<dbReference type="GO" id="GO:0002949">
    <property type="term" value="P:tRNA threonylcarbamoyladenosine modification"/>
    <property type="evidence" value="ECO:0007669"/>
    <property type="project" value="InterPro"/>
</dbReference>
<dbReference type="PANTHER" id="PTHR11735">
    <property type="entry name" value="TRNA N6-ADENOSINE THREONYLCARBAMOYLTRANSFERASE"/>
    <property type="match status" value="1"/>
</dbReference>
<keyword evidence="3" id="KW-1185">Reference proteome</keyword>
<dbReference type="GO" id="GO:0005829">
    <property type="term" value="C:cytosol"/>
    <property type="evidence" value="ECO:0007669"/>
    <property type="project" value="TreeGrafter"/>
</dbReference>
<evidence type="ECO:0000313" key="2">
    <source>
        <dbReference type="EMBL" id="KRK37429.1"/>
    </source>
</evidence>
<sequence>MNNGIETLAERNIVDQRNHSVNIIPTIEAVLAQSNLKLTEIEQIAVAAGPGSYTGLRIGITTAKVMGERLGVKLVGVSTLAALAANMTPAGTKAELTVALLDARNDNFFAGAYRLDSASKSSGPAVVLSDAHVALEHLLELVQEMLRQYNFTRVNFVGDFTPEHAAKIKDQLLSTDVELHFGTDQENLVHAGQIGWIAEFSTPVSPAELLPRYLRKTQAEVEWENRTGAKSLKDDSKYVEEV</sequence>
<dbReference type="InterPro" id="IPR022496">
    <property type="entry name" value="T6A_TsaB"/>
</dbReference>
<dbReference type="Gene3D" id="3.30.420.40">
    <property type="match status" value="2"/>
</dbReference>
<dbReference type="Proteomes" id="UP000050909">
    <property type="component" value="Unassembled WGS sequence"/>
</dbReference>
<dbReference type="EMBL" id="AZCV01000005">
    <property type="protein sequence ID" value="KRK37429.1"/>
    <property type="molecule type" value="Genomic_DNA"/>
</dbReference>
<dbReference type="PATRIC" id="fig|1423722.3.peg.1332"/>
<dbReference type="NCBIfam" id="TIGR03725">
    <property type="entry name" value="T6A_YeaZ"/>
    <property type="match status" value="1"/>
</dbReference>
<dbReference type="CDD" id="cd24032">
    <property type="entry name" value="ASKHA_NBD_TsaB"/>
    <property type="match status" value="1"/>
</dbReference>
<dbReference type="SUPFAM" id="SSF53067">
    <property type="entry name" value="Actin-like ATPase domain"/>
    <property type="match status" value="1"/>
</dbReference>
<comment type="caution">
    <text evidence="2">The sequence shown here is derived from an EMBL/GenBank/DDBJ whole genome shotgun (WGS) entry which is preliminary data.</text>
</comment>
<dbReference type="Pfam" id="PF00814">
    <property type="entry name" value="TsaD"/>
    <property type="match status" value="1"/>
</dbReference>
<dbReference type="PANTHER" id="PTHR11735:SF11">
    <property type="entry name" value="TRNA THREONYLCARBAMOYLADENOSINE BIOSYNTHESIS PROTEIN TSAB"/>
    <property type="match status" value="1"/>
</dbReference>
<gene>
    <name evidence="2" type="ORF">FC62_GL001307</name>
</gene>
<protein>
    <submittedName>
        <fullName evidence="2">M22 family O-sialoglycoprotein endopeptidase</fullName>
    </submittedName>
</protein>
<dbReference type="InterPro" id="IPR043129">
    <property type="entry name" value="ATPase_NBD"/>
</dbReference>
<evidence type="ECO:0000259" key="1">
    <source>
        <dbReference type="Pfam" id="PF00814"/>
    </source>
</evidence>
<proteinExistence type="predicted"/>
<organism evidence="2 3">
    <name type="scientific">Amylolactobacillus amylotrophicus DSM 20534</name>
    <dbReference type="NCBI Taxonomy" id="1423722"/>
    <lineage>
        <taxon>Bacteria</taxon>
        <taxon>Bacillati</taxon>
        <taxon>Bacillota</taxon>
        <taxon>Bacilli</taxon>
        <taxon>Lactobacillales</taxon>
        <taxon>Lactobacillaceae</taxon>
        <taxon>Amylolactobacillus</taxon>
    </lineage>
</organism>
<name>A0A0R1GTS6_9LACO</name>